<sequence>MSNEISMNARFEAARNINYAASAALVAMVFDFVLTVRDERRYIWFRWRISPHAKTYIVIRYFGILAQIINVAFTIWLSSKTHVAPKLCKIWVAYQATVIQILILVIDSLLMVAIYAVFYQRYLIIGILVALAAAQPSSMVISFLAVAPDVSNTPGCFVRHTPPGTIYFGTTTLVTHAIILFLFLWKFFMKRRTQTPLRRLMMRDSTLAVTCTSVILLLVFLCSLGIIKAGMNANMAYYWLLSSLWVVAGRIILSLERFKSDHTSGGPTTEDSVGVITADIFIPEDASVYELTLDTNCSACPPTPSVADQPVGESQSPNDAGIGGFS</sequence>
<keyword evidence="2" id="KW-1185">Reference proteome</keyword>
<dbReference type="EMBL" id="MU268547">
    <property type="protein sequence ID" value="KAH7904247.1"/>
    <property type="molecule type" value="Genomic_DNA"/>
</dbReference>
<evidence type="ECO:0000313" key="2">
    <source>
        <dbReference type="Proteomes" id="UP000790377"/>
    </source>
</evidence>
<accession>A0ACB7ZU81</accession>
<dbReference type="Proteomes" id="UP000790377">
    <property type="component" value="Unassembled WGS sequence"/>
</dbReference>
<name>A0ACB7ZU81_9AGAM</name>
<reference evidence="1" key="1">
    <citation type="journal article" date="2021" name="New Phytol.">
        <title>Evolutionary innovations through gain and loss of genes in the ectomycorrhizal Boletales.</title>
        <authorList>
            <person name="Wu G."/>
            <person name="Miyauchi S."/>
            <person name="Morin E."/>
            <person name="Kuo A."/>
            <person name="Drula E."/>
            <person name="Varga T."/>
            <person name="Kohler A."/>
            <person name="Feng B."/>
            <person name="Cao Y."/>
            <person name="Lipzen A."/>
            <person name="Daum C."/>
            <person name="Hundley H."/>
            <person name="Pangilinan J."/>
            <person name="Johnson J."/>
            <person name="Barry K."/>
            <person name="LaButti K."/>
            <person name="Ng V."/>
            <person name="Ahrendt S."/>
            <person name="Min B."/>
            <person name="Choi I.G."/>
            <person name="Park H."/>
            <person name="Plett J.M."/>
            <person name="Magnuson J."/>
            <person name="Spatafora J.W."/>
            <person name="Nagy L.G."/>
            <person name="Henrissat B."/>
            <person name="Grigoriev I.V."/>
            <person name="Yang Z.L."/>
            <person name="Xu J."/>
            <person name="Martin F.M."/>
        </authorList>
    </citation>
    <scope>NUCLEOTIDE SEQUENCE</scope>
    <source>
        <strain evidence="1">ATCC 28755</strain>
    </source>
</reference>
<protein>
    <submittedName>
        <fullName evidence="1">Uncharacterized protein</fullName>
    </submittedName>
</protein>
<gene>
    <name evidence="1" type="ORF">BJ138DRAFT_1166868</name>
</gene>
<organism evidence="1 2">
    <name type="scientific">Hygrophoropsis aurantiaca</name>
    <dbReference type="NCBI Taxonomy" id="72124"/>
    <lineage>
        <taxon>Eukaryota</taxon>
        <taxon>Fungi</taxon>
        <taxon>Dikarya</taxon>
        <taxon>Basidiomycota</taxon>
        <taxon>Agaricomycotina</taxon>
        <taxon>Agaricomycetes</taxon>
        <taxon>Agaricomycetidae</taxon>
        <taxon>Boletales</taxon>
        <taxon>Coniophorineae</taxon>
        <taxon>Hygrophoropsidaceae</taxon>
        <taxon>Hygrophoropsis</taxon>
    </lineage>
</organism>
<evidence type="ECO:0000313" key="1">
    <source>
        <dbReference type="EMBL" id="KAH7904247.1"/>
    </source>
</evidence>
<proteinExistence type="predicted"/>
<comment type="caution">
    <text evidence="1">The sequence shown here is derived from an EMBL/GenBank/DDBJ whole genome shotgun (WGS) entry which is preliminary data.</text>
</comment>